<keyword evidence="1" id="KW-0175">Coiled coil</keyword>
<dbReference type="GO" id="GO:0003677">
    <property type="term" value="F:DNA binding"/>
    <property type="evidence" value="ECO:0007669"/>
    <property type="project" value="InterPro"/>
</dbReference>
<dbReference type="AlphaFoldDB" id="A0A0H5Q652"/>
<accession>A0A0H5Q652</accession>
<dbReference type="EMBL" id="LN853888">
    <property type="protein sequence ID" value="CRY96894.1"/>
    <property type="molecule type" value="Genomic_DNA"/>
</dbReference>
<organism evidence="4">
    <name type="scientific">uncultured prokaryote</name>
    <dbReference type="NCBI Taxonomy" id="198431"/>
    <lineage>
        <taxon>unclassified sequences</taxon>
        <taxon>environmental samples</taxon>
    </lineage>
</organism>
<evidence type="ECO:0000256" key="1">
    <source>
        <dbReference type="SAM" id="Coils"/>
    </source>
</evidence>
<protein>
    <recommendedName>
        <fullName evidence="3">Helix-turn-helix domain-containing protein</fullName>
    </recommendedName>
</protein>
<evidence type="ECO:0000313" key="4">
    <source>
        <dbReference type="EMBL" id="CRY96894.1"/>
    </source>
</evidence>
<reference evidence="4" key="1">
    <citation type="submission" date="2015-06" db="EMBL/GenBank/DDBJ databases">
        <authorList>
            <person name="Joergensen T."/>
        </authorList>
    </citation>
    <scope>NUCLEOTIDE SEQUENCE</scope>
    <source>
        <plasmid evidence="4">pRGFK1322</plasmid>
    </source>
</reference>
<dbReference type="Pfam" id="PF12728">
    <property type="entry name" value="HTH_17"/>
    <property type="match status" value="1"/>
</dbReference>
<dbReference type="InterPro" id="IPR010093">
    <property type="entry name" value="SinI_DNA-bd"/>
</dbReference>
<feature type="coiled-coil region" evidence="1">
    <location>
        <begin position="70"/>
        <end position="104"/>
    </location>
</feature>
<geneLocation type="plasmid" evidence="4">
    <name>pRGFK1322</name>
</geneLocation>
<evidence type="ECO:0000259" key="3">
    <source>
        <dbReference type="Pfam" id="PF12728"/>
    </source>
</evidence>
<feature type="domain" description="Helix-turn-helix" evidence="3">
    <location>
        <begin position="9"/>
        <end position="54"/>
    </location>
</feature>
<dbReference type="InterPro" id="IPR041657">
    <property type="entry name" value="HTH_17"/>
</dbReference>
<proteinExistence type="predicted"/>
<sequence>MSAHTTPHMSPAQASQAANVSRWTIMRAIKSHKLKASRDNRNHWKISPDDLDEWCAHSVRIAHPAHSDENPELREKLAAETARADAAERARDQAESDRDRWRGMAEKLAETPQRRWWWR</sequence>
<reference evidence="4" key="2">
    <citation type="submission" date="2015-07" db="EMBL/GenBank/DDBJ databases">
        <title>Plasmids, circular viruses and viroids from rat gut.</title>
        <authorList>
            <person name="Jorgensen T.J."/>
            <person name="Hansen M.A."/>
            <person name="Xu Z."/>
            <person name="Tabak M.A."/>
            <person name="Sorensen S.J."/>
            <person name="Hansen L.H."/>
        </authorList>
    </citation>
    <scope>NUCLEOTIDE SEQUENCE</scope>
    <source>
        <plasmid evidence="4">pRGFK1322</plasmid>
    </source>
</reference>
<name>A0A0H5Q652_9ZZZZ</name>
<dbReference type="NCBIfam" id="TIGR01764">
    <property type="entry name" value="excise"/>
    <property type="match status" value="1"/>
</dbReference>
<keyword evidence="4" id="KW-0614">Plasmid</keyword>
<evidence type="ECO:0000256" key="2">
    <source>
        <dbReference type="SAM" id="MobiDB-lite"/>
    </source>
</evidence>
<feature type="region of interest" description="Disordered" evidence="2">
    <location>
        <begin position="1"/>
        <end position="20"/>
    </location>
</feature>